<proteinExistence type="predicted"/>
<name>A0AAV5X1R8_9BILA</name>
<sequence length="118" mass="13899">MENGFVRGSMKRASFTLFLRKKRTPIPQSPLVTAPQEAKMGKEEEFQFERRRHIRRQPDVNDRDTIACARRIYYFEGDGGFPQDKALLNRLRREKVLRRVVFYMGGLRNDLSFGSSTR</sequence>
<dbReference type="AlphaFoldDB" id="A0AAV5X1R8"/>
<evidence type="ECO:0000313" key="1">
    <source>
        <dbReference type="EMBL" id="GMT36930.1"/>
    </source>
</evidence>
<gene>
    <name evidence="1" type="ORF">PFISCL1PPCAC_28227</name>
</gene>
<dbReference type="EMBL" id="BTSY01000007">
    <property type="protein sequence ID" value="GMT36930.1"/>
    <property type="molecule type" value="Genomic_DNA"/>
</dbReference>
<protein>
    <submittedName>
        <fullName evidence="1">Uncharacterized protein</fullName>
    </submittedName>
</protein>
<evidence type="ECO:0000313" key="2">
    <source>
        <dbReference type="Proteomes" id="UP001432322"/>
    </source>
</evidence>
<organism evidence="1 2">
    <name type="scientific">Pristionchus fissidentatus</name>
    <dbReference type="NCBI Taxonomy" id="1538716"/>
    <lineage>
        <taxon>Eukaryota</taxon>
        <taxon>Metazoa</taxon>
        <taxon>Ecdysozoa</taxon>
        <taxon>Nematoda</taxon>
        <taxon>Chromadorea</taxon>
        <taxon>Rhabditida</taxon>
        <taxon>Rhabditina</taxon>
        <taxon>Diplogasteromorpha</taxon>
        <taxon>Diplogasteroidea</taxon>
        <taxon>Neodiplogasteridae</taxon>
        <taxon>Pristionchus</taxon>
    </lineage>
</organism>
<reference evidence="1" key="1">
    <citation type="submission" date="2023-10" db="EMBL/GenBank/DDBJ databases">
        <title>Genome assembly of Pristionchus species.</title>
        <authorList>
            <person name="Yoshida K."/>
            <person name="Sommer R.J."/>
        </authorList>
    </citation>
    <scope>NUCLEOTIDE SEQUENCE</scope>
    <source>
        <strain evidence="1">RS5133</strain>
    </source>
</reference>
<keyword evidence="2" id="KW-1185">Reference proteome</keyword>
<comment type="caution">
    <text evidence="1">The sequence shown here is derived from an EMBL/GenBank/DDBJ whole genome shotgun (WGS) entry which is preliminary data.</text>
</comment>
<dbReference type="Proteomes" id="UP001432322">
    <property type="component" value="Unassembled WGS sequence"/>
</dbReference>
<accession>A0AAV5X1R8</accession>